<accession>A0A0F9CXS2</accession>
<dbReference type="EMBL" id="LAZR01031295">
    <property type="protein sequence ID" value="KKL54163.1"/>
    <property type="molecule type" value="Genomic_DNA"/>
</dbReference>
<evidence type="ECO:0000313" key="2">
    <source>
        <dbReference type="EMBL" id="KKL54163.1"/>
    </source>
</evidence>
<organism evidence="2">
    <name type="scientific">marine sediment metagenome</name>
    <dbReference type="NCBI Taxonomy" id="412755"/>
    <lineage>
        <taxon>unclassified sequences</taxon>
        <taxon>metagenomes</taxon>
        <taxon>ecological metagenomes</taxon>
    </lineage>
</organism>
<feature type="non-terminal residue" evidence="2">
    <location>
        <position position="147"/>
    </location>
</feature>
<protein>
    <submittedName>
        <fullName evidence="2">Uncharacterized protein</fullName>
    </submittedName>
</protein>
<dbReference type="AlphaFoldDB" id="A0A0F9CXS2"/>
<gene>
    <name evidence="2" type="ORF">LCGC14_2268170</name>
</gene>
<evidence type="ECO:0000256" key="1">
    <source>
        <dbReference type="SAM" id="MobiDB-lite"/>
    </source>
</evidence>
<proteinExistence type="predicted"/>
<reference evidence="2" key="1">
    <citation type="journal article" date="2015" name="Nature">
        <title>Complex archaea that bridge the gap between prokaryotes and eukaryotes.</title>
        <authorList>
            <person name="Spang A."/>
            <person name="Saw J.H."/>
            <person name="Jorgensen S.L."/>
            <person name="Zaremba-Niedzwiedzka K."/>
            <person name="Martijn J."/>
            <person name="Lind A.E."/>
            <person name="van Eijk R."/>
            <person name="Schleper C."/>
            <person name="Guy L."/>
            <person name="Ettema T.J."/>
        </authorList>
    </citation>
    <scope>NUCLEOTIDE SEQUENCE</scope>
</reference>
<name>A0A0F9CXS2_9ZZZZ</name>
<feature type="region of interest" description="Disordered" evidence="1">
    <location>
        <begin position="126"/>
        <end position="147"/>
    </location>
</feature>
<feature type="compositionally biased region" description="Basic and acidic residues" evidence="1">
    <location>
        <begin position="137"/>
        <end position="147"/>
    </location>
</feature>
<sequence>MLTAKRGCLIAAAAVLCLAGGALGKITVLQQGAGPGADQAGCKDTWVGEGRYEKNRNNSLSQTLACGGKRNVLIRFDVSGLAKGTKVNKAILRLWDADYPRKGKDGKFASLLGAFRLTREWNDDGTWKHHTRPARRKEKEPNAELEW</sequence>
<comment type="caution">
    <text evidence="2">The sequence shown here is derived from an EMBL/GenBank/DDBJ whole genome shotgun (WGS) entry which is preliminary data.</text>
</comment>